<dbReference type="InterPro" id="IPR032508">
    <property type="entry name" value="FecR_C"/>
</dbReference>
<evidence type="ECO:0000259" key="2">
    <source>
        <dbReference type="Pfam" id="PF04773"/>
    </source>
</evidence>
<evidence type="ECO:0000259" key="3">
    <source>
        <dbReference type="Pfam" id="PF16344"/>
    </source>
</evidence>
<evidence type="ECO:0000313" key="5">
    <source>
        <dbReference type="Proteomes" id="UP000285864"/>
    </source>
</evidence>
<dbReference type="Gene3D" id="2.60.120.1440">
    <property type="match status" value="1"/>
</dbReference>
<sequence>MKDLEEKCLRFVLKHYRVNKLDTQKALQTFRHKHAIPESKSGPGSYVMAFAGIAAAVLLVFVIKIYLFTDAKWTEITAYEHSVDCLLPDSSAVMLYPHSSIRYCSREYLSVRRDVRLRGKASFRVRHHAARPFTASGRLSEVRVLGTRFLLDESRNDTAFVHVEAGKVQYTAVGQPDAVILTRGMRAQVVKGQQKPQVLTQRVQTRKGSFVFSNTPLQKVLDELSRYYNVRLTADNTDKRLTANFNSRSLDEIIEIIEKVLKVKIEKKK</sequence>
<evidence type="ECO:0000313" key="4">
    <source>
        <dbReference type="EMBL" id="RGR95704.1"/>
    </source>
</evidence>
<dbReference type="Pfam" id="PF04773">
    <property type="entry name" value="FecR"/>
    <property type="match status" value="1"/>
</dbReference>
<dbReference type="RefSeq" id="WP_118484488.1">
    <property type="nucleotide sequence ID" value="NZ_CAUELD010000121.1"/>
</dbReference>
<keyword evidence="1" id="KW-1133">Transmembrane helix</keyword>
<dbReference type="AlphaFoldDB" id="A0A412GLP8"/>
<dbReference type="Proteomes" id="UP000285864">
    <property type="component" value="Unassembled WGS sequence"/>
</dbReference>
<keyword evidence="5" id="KW-1185">Reference proteome</keyword>
<dbReference type="PANTHER" id="PTHR30273:SF2">
    <property type="entry name" value="PROTEIN FECR"/>
    <property type="match status" value="1"/>
</dbReference>
<dbReference type="EMBL" id="QRUU01000034">
    <property type="protein sequence ID" value="RGR95704.1"/>
    <property type="molecule type" value="Genomic_DNA"/>
</dbReference>
<protein>
    <submittedName>
        <fullName evidence="4">DUF4974 domain-containing protein</fullName>
    </submittedName>
</protein>
<comment type="caution">
    <text evidence="4">The sequence shown here is derived from an EMBL/GenBank/DDBJ whole genome shotgun (WGS) entry which is preliminary data.</text>
</comment>
<organism evidence="4 5">
    <name type="scientific">Phocaeicola coprocola</name>
    <dbReference type="NCBI Taxonomy" id="310298"/>
    <lineage>
        <taxon>Bacteria</taxon>
        <taxon>Pseudomonadati</taxon>
        <taxon>Bacteroidota</taxon>
        <taxon>Bacteroidia</taxon>
        <taxon>Bacteroidales</taxon>
        <taxon>Bacteroidaceae</taxon>
        <taxon>Phocaeicola</taxon>
    </lineage>
</organism>
<keyword evidence="1" id="KW-0812">Transmembrane</keyword>
<dbReference type="InterPro" id="IPR012373">
    <property type="entry name" value="Ferrdict_sens_TM"/>
</dbReference>
<accession>A0A412GLP8</accession>
<feature type="domain" description="FecR protein" evidence="2">
    <location>
        <begin position="77"/>
        <end position="169"/>
    </location>
</feature>
<dbReference type="Pfam" id="PF16344">
    <property type="entry name" value="FecR_C"/>
    <property type="match status" value="1"/>
</dbReference>
<dbReference type="GO" id="GO:0016989">
    <property type="term" value="F:sigma factor antagonist activity"/>
    <property type="evidence" value="ECO:0007669"/>
    <property type="project" value="TreeGrafter"/>
</dbReference>
<dbReference type="PANTHER" id="PTHR30273">
    <property type="entry name" value="PERIPLASMIC SIGNAL SENSOR AND SIGMA FACTOR ACTIVATOR FECR-RELATED"/>
    <property type="match status" value="1"/>
</dbReference>
<dbReference type="PIRSF" id="PIRSF018266">
    <property type="entry name" value="FecR"/>
    <property type="match status" value="1"/>
</dbReference>
<feature type="transmembrane region" description="Helical" evidence="1">
    <location>
        <begin position="46"/>
        <end position="67"/>
    </location>
</feature>
<evidence type="ECO:0000256" key="1">
    <source>
        <dbReference type="SAM" id="Phobius"/>
    </source>
</evidence>
<gene>
    <name evidence="4" type="ORF">DWY20_08800</name>
</gene>
<keyword evidence="1" id="KW-0472">Membrane</keyword>
<dbReference type="Gene3D" id="3.55.50.30">
    <property type="match status" value="1"/>
</dbReference>
<reference evidence="4 5" key="1">
    <citation type="submission" date="2018-08" db="EMBL/GenBank/DDBJ databases">
        <title>A genome reference for cultivated species of the human gut microbiota.</title>
        <authorList>
            <person name="Zou Y."/>
            <person name="Xue W."/>
            <person name="Luo G."/>
        </authorList>
    </citation>
    <scope>NUCLEOTIDE SEQUENCE [LARGE SCALE GENOMIC DNA]</scope>
    <source>
        <strain evidence="4 5">AF24-2</strain>
    </source>
</reference>
<dbReference type="InterPro" id="IPR006860">
    <property type="entry name" value="FecR"/>
</dbReference>
<name>A0A412GLP8_9BACT</name>
<proteinExistence type="predicted"/>
<feature type="domain" description="Protein FecR C-terminal" evidence="3">
    <location>
        <begin position="210"/>
        <end position="268"/>
    </location>
</feature>